<sequence>MIIAGFSGIGKTTFCQKVENAVDFGCMPFKYSNFDKLLASGRPVESFKASLELDFIFGWEFSYRDAILDYHRQNPQAYLIIPSVERVLEDLGQAGVPYVLCYPETGARQEYLRRFKSRGNSPDFIDIFIGGWDNWMESLRKDSCGIHIEMKPHQYLLDLKDPIDRLAPLTSTLPPDPRSAAAPEAPI</sequence>
<evidence type="ECO:0000313" key="2">
    <source>
        <dbReference type="EMBL" id="SEU18552.1"/>
    </source>
</evidence>
<proteinExistence type="predicted"/>
<feature type="region of interest" description="Disordered" evidence="1">
    <location>
        <begin position="168"/>
        <end position="187"/>
    </location>
</feature>
<dbReference type="SUPFAM" id="SSF52540">
    <property type="entry name" value="P-loop containing nucleoside triphosphate hydrolases"/>
    <property type="match status" value="1"/>
</dbReference>
<accession>A0A1I0K4A5</accession>
<organism evidence="2 3">
    <name type="scientific">Enterocloster lavalensis</name>
    <dbReference type="NCBI Taxonomy" id="460384"/>
    <lineage>
        <taxon>Bacteria</taxon>
        <taxon>Bacillati</taxon>
        <taxon>Bacillota</taxon>
        <taxon>Clostridia</taxon>
        <taxon>Lachnospirales</taxon>
        <taxon>Lachnospiraceae</taxon>
        <taxon>Enterocloster</taxon>
    </lineage>
</organism>
<dbReference type="InterPro" id="IPR027417">
    <property type="entry name" value="P-loop_NTPase"/>
</dbReference>
<reference evidence="3" key="1">
    <citation type="submission" date="2016-10" db="EMBL/GenBank/DDBJ databases">
        <authorList>
            <person name="Varghese N."/>
            <person name="Submissions S."/>
        </authorList>
    </citation>
    <scope>NUCLEOTIDE SEQUENCE [LARGE SCALE GENOMIC DNA]</scope>
    <source>
        <strain evidence="3">NLAE-zl-G277</strain>
    </source>
</reference>
<evidence type="ECO:0000313" key="3">
    <source>
        <dbReference type="Proteomes" id="UP000198508"/>
    </source>
</evidence>
<dbReference type="EMBL" id="FOIM01000047">
    <property type="protein sequence ID" value="SEU18552.1"/>
    <property type="molecule type" value="Genomic_DNA"/>
</dbReference>
<name>A0A1I0K4A5_9FIRM</name>
<dbReference type="Proteomes" id="UP000198508">
    <property type="component" value="Unassembled WGS sequence"/>
</dbReference>
<dbReference type="AlphaFoldDB" id="A0A1I0K4A5"/>
<keyword evidence="3" id="KW-1185">Reference proteome</keyword>
<protein>
    <recommendedName>
        <fullName evidence="4">Shikimate kinase</fullName>
    </recommendedName>
</protein>
<evidence type="ECO:0008006" key="4">
    <source>
        <dbReference type="Google" id="ProtNLM"/>
    </source>
</evidence>
<dbReference type="RefSeq" id="WP_092371202.1">
    <property type="nucleotide sequence ID" value="NZ_DAINWJ010000548.1"/>
</dbReference>
<dbReference type="GeneID" id="93280279"/>
<gene>
    <name evidence="2" type="ORF">SAMN05216313_1476</name>
</gene>
<evidence type="ECO:0000256" key="1">
    <source>
        <dbReference type="SAM" id="MobiDB-lite"/>
    </source>
</evidence>